<accession>A0A2S2C261</accession>
<dbReference type="AlphaFoldDB" id="A0A2S2C261"/>
<dbReference type="OrthoDB" id="3456613at2"/>
<proteinExistence type="predicted"/>
<protein>
    <submittedName>
        <fullName evidence="1">Uncharacterized protein</fullName>
    </submittedName>
</protein>
<organism evidence="1 2">
    <name type="scientific">Rhodococcus oxybenzonivorans</name>
    <dbReference type="NCBI Taxonomy" id="1990687"/>
    <lineage>
        <taxon>Bacteria</taxon>
        <taxon>Bacillati</taxon>
        <taxon>Actinomycetota</taxon>
        <taxon>Actinomycetes</taxon>
        <taxon>Mycobacteriales</taxon>
        <taxon>Nocardiaceae</taxon>
        <taxon>Rhodococcus</taxon>
    </lineage>
</organism>
<gene>
    <name evidence="1" type="ORF">CBI38_28910</name>
</gene>
<name>A0A2S2C261_9NOCA</name>
<keyword evidence="2" id="KW-1185">Reference proteome</keyword>
<reference evidence="1 2" key="1">
    <citation type="submission" date="2017-05" db="EMBL/GenBank/DDBJ databases">
        <title>Isolation of Rhodococcus sp. S2-17 biodegrading of BP-3.</title>
        <authorList>
            <person name="Lee Y."/>
            <person name="Kim K.H."/>
            <person name="Chun B.H."/>
            <person name="Jung H.S."/>
            <person name="Jeon C.O."/>
        </authorList>
    </citation>
    <scope>NUCLEOTIDE SEQUENCE [LARGE SCALE GENOMIC DNA]</scope>
    <source>
        <strain evidence="1 2">S2-17</strain>
    </source>
</reference>
<dbReference type="Proteomes" id="UP000245711">
    <property type="component" value="Chromosome"/>
</dbReference>
<evidence type="ECO:0000313" key="2">
    <source>
        <dbReference type="Proteomes" id="UP000245711"/>
    </source>
</evidence>
<dbReference type="EMBL" id="CP021354">
    <property type="protein sequence ID" value="AWK74981.1"/>
    <property type="molecule type" value="Genomic_DNA"/>
</dbReference>
<evidence type="ECO:0000313" key="1">
    <source>
        <dbReference type="EMBL" id="AWK74981.1"/>
    </source>
</evidence>
<sequence length="325" mass="36091">MDCIWNPRTPNLSGQTIGFWNFLDQSHAAKNFSQLDEIEIGSLYVDYHASGINTPVAAQDRYRSAIEEDGWIHPATARMVELWCRQLDTLGIKNPGLRWDQRHLSSVNEIVGILQSEKLCLDHRSIGGPVYLDGTRWGVPLRIVVGTDGHPNYVITALRDIIPIVRKYDHVVLVHDDEITPDFVLLQKVITHFGVTVSRLPLGRVPVGGQVQSSRRGGWTGSTLGELSAEVLGSVPLDEYRLGMRLYFTAVLGRGVGASLDRAVLYRTMSRARRLLRSSNADAIDAACYVAGHTSVYGWVDPYRLTSSLLGRNAPSTRLLDAVYL</sequence>
<dbReference type="KEGG" id="roz:CBI38_28910"/>